<dbReference type="KEGG" id="cic:CICLE_v10030427mg"/>
<protein>
    <submittedName>
        <fullName evidence="1">Uncharacterized protein</fullName>
    </submittedName>
</protein>
<proteinExistence type="predicted"/>
<evidence type="ECO:0000313" key="2">
    <source>
        <dbReference type="Proteomes" id="UP000030687"/>
    </source>
</evidence>
<organism evidence="1 2">
    <name type="scientific">Citrus clementina</name>
    <name type="common">Clementine</name>
    <name type="synonym">Citrus deliciosa x Citrus sinensis</name>
    <dbReference type="NCBI Taxonomy" id="85681"/>
    <lineage>
        <taxon>Eukaryota</taxon>
        <taxon>Viridiplantae</taxon>
        <taxon>Streptophyta</taxon>
        <taxon>Embryophyta</taxon>
        <taxon>Tracheophyta</taxon>
        <taxon>Spermatophyta</taxon>
        <taxon>Magnoliopsida</taxon>
        <taxon>eudicotyledons</taxon>
        <taxon>Gunneridae</taxon>
        <taxon>Pentapetalae</taxon>
        <taxon>rosids</taxon>
        <taxon>malvids</taxon>
        <taxon>Sapindales</taxon>
        <taxon>Rutaceae</taxon>
        <taxon>Aurantioideae</taxon>
        <taxon>Citrus</taxon>
    </lineage>
</organism>
<dbReference type="EMBL" id="KI536978">
    <property type="protein sequence ID" value="ESR35825.1"/>
    <property type="molecule type" value="Genomic_DNA"/>
</dbReference>
<dbReference type="Gramene" id="ESR35825">
    <property type="protein sequence ID" value="ESR35825"/>
    <property type="gene ID" value="CICLE_v10030427mg"/>
</dbReference>
<accession>V4SAG8</accession>
<gene>
    <name evidence="1" type="ORF">CICLE_v10030427mg</name>
</gene>
<dbReference type="InParanoid" id="V4SAG8"/>
<reference evidence="1 2" key="1">
    <citation type="submission" date="2013-10" db="EMBL/GenBank/DDBJ databases">
        <authorList>
            <consortium name="International Citrus Genome Consortium"/>
            <person name="Jenkins J."/>
            <person name="Schmutz J."/>
            <person name="Prochnik S."/>
            <person name="Rokhsar D."/>
            <person name="Gmitter F."/>
            <person name="Ollitrault P."/>
            <person name="Machado M."/>
            <person name="Talon M."/>
            <person name="Wincker P."/>
            <person name="Jaillon O."/>
            <person name="Morgante M."/>
        </authorList>
    </citation>
    <scope>NUCLEOTIDE SEQUENCE</scope>
    <source>
        <strain evidence="2">cv. Clemenules</strain>
    </source>
</reference>
<sequence length="69" mass="7940">MIVGSGRKRSKIFCQSSMLSVHPHYNMLPIHPLINTTHQAAMLLPFRTFPAQPMLLTTNLMLMVRIRLH</sequence>
<evidence type="ECO:0000313" key="1">
    <source>
        <dbReference type="EMBL" id="ESR35825.1"/>
    </source>
</evidence>
<dbReference type="Proteomes" id="UP000030687">
    <property type="component" value="Unassembled WGS sequence"/>
</dbReference>
<keyword evidence="2" id="KW-1185">Reference proteome</keyword>
<dbReference type="AlphaFoldDB" id="V4SAG8"/>
<name>V4SAG8_CITCL</name>